<evidence type="ECO:0000313" key="2">
    <source>
        <dbReference type="EMBL" id="KAK2090823.1"/>
    </source>
</evidence>
<protein>
    <submittedName>
        <fullName evidence="2">Uncharacterized protein</fullName>
    </submittedName>
</protein>
<name>A0ABQ9U181_SAGOE</name>
<organism evidence="2 3">
    <name type="scientific">Saguinus oedipus</name>
    <name type="common">Cotton-top tamarin</name>
    <name type="synonym">Oedipomidas oedipus</name>
    <dbReference type="NCBI Taxonomy" id="9490"/>
    <lineage>
        <taxon>Eukaryota</taxon>
        <taxon>Metazoa</taxon>
        <taxon>Chordata</taxon>
        <taxon>Craniata</taxon>
        <taxon>Vertebrata</taxon>
        <taxon>Euteleostomi</taxon>
        <taxon>Mammalia</taxon>
        <taxon>Eutheria</taxon>
        <taxon>Euarchontoglires</taxon>
        <taxon>Primates</taxon>
        <taxon>Haplorrhini</taxon>
        <taxon>Platyrrhini</taxon>
        <taxon>Cebidae</taxon>
        <taxon>Callitrichinae</taxon>
        <taxon>Saguinus</taxon>
    </lineage>
</organism>
<dbReference type="EMBL" id="JASSZA010000016">
    <property type="protein sequence ID" value="KAK2090823.1"/>
    <property type="molecule type" value="Genomic_DNA"/>
</dbReference>
<feature type="region of interest" description="Disordered" evidence="1">
    <location>
        <begin position="25"/>
        <end position="67"/>
    </location>
</feature>
<sequence length="189" mass="19785">MWIPRIFSDLPPCGSLSGSLLSAAPAPPHLSSQDSPYPSVGFPGEPGKKGASQATEGGSALAPAGRGLPSGPSLRIRLALDLHYQPLLSTDIQRSPLSFTDANSADAAPKPVAEETLASPSLSISKSLEMLLLLHPLILPAIAGVFLHQVFATWPLLQGKREPRDVLWLATAKVCVVEEGCSQHGAVDN</sequence>
<gene>
    <name evidence="2" type="ORF">P7K49_030107</name>
</gene>
<keyword evidence="3" id="KW-1185">Reference proteome</keyword>
<accession>A0ABQ9U181</accession>
<reference evidence="2 3" key="1">
    <citation type="submission" date="2023-05" db="EMBL/GenBank/DDBJ databases">
        <title>B98-5 Cell Line De Novo Hybrid Assembly: An Optical Mapping Approach.</title>
        <authorList>
            <person name="Kananen K."/>
            <person name="Auerbach J.A."/>
            <person name="Kautto E."/>
            <person name="Blachly J.S."/>
        </authorList>
    </citation>
    <scope>NUCLEOTIDE SEQUENCE [LARGE SCALE GENOMIC DNA]</scope>
    <source>
        <strain evidence="2">B95-8</strain>
        <tissue evidence="2">Cell line</tissue>
    </source>
</reference>
<dbReference type="Proteomes" id="UP001266305">
    <property type="component" value="Unassembled WGS sequence"/>
</dbReference>
<proteinExistence type="predicted"/>
<evidence type="ECO:0000256" key="1">
    <source>
        <dbReference type="SAM" id="MobiDB-lite"/>
    </source>
</evidence>
<evidence type="ECO:0000313" key="3">
    <source>
        <dbReference type="Proteomes" id="UP001266305"/>
    </source>
</evidence>
<comment type="caution">
    <text evidence="2">The sequence shown here is derived from an EMBL/GenBank/DDBJ whole genome shotgun (WGS) entry which is preliminary data.</text>
</comment>